<dbReference type="RefSeq" id="WP_132035695.1">
    <property type="nucleotide sequence ID" value="NZ_SMAI01000020.1"/>
</dbReference>
<evidence type="ECO:0000256" key="1">
    <source>
        <dbReference type="SAM" id="MobiDB-lite"/>
    </source>
</evidence>
<accession>A0A4R3LMS8</accession>
<dbReference type="EMBL" id="SMAI01000020">
    <property type="protein sequence ID" value="TCT00946.1"/>
    <property type="molecule type" value="Genomic_DNA"/>
</dbReference>
<proteinExistence type="predicted"/>
<feature type="compositionally biased region" description="Pro residues" evidence="1">
    <location>
        <begin position="108"/>
        <end position="120"/>
    </location>
</feature>
<comment type="caution">
    <text evidence="3">The sequence shown here is derived from an EMBL/GenBank/DDBJ whole genome shotgun (WGS) entry which is preliminary data.</text>
</comment>
<reference evidence="3 4" key="1">
    <citation type="submission" date="2019-03" db="EMBL/GenBank/DDBJ databases">
        <title>Genomic Encyclopedia of Type Strains, Phase IV (KMG-IV): sequencing the most valuable type-strain genomes for metagenomic binning, comparative biology and taxonomic classification.</title>
        <authorList>
            <person name="Goeker M."/>
        </authorList>
    </citation>
    <scope>NUCLEOTIDE SEQUENCE [LARGE SCALE GENOMIC DNA]</scope>
    <source>
        <strain evidence="3 4">DSM 9035</strain>
    </source>
</reference>
<feature type="compositionally biased region" description="Pro residues" evidence="1">
    <location>
        <begin position="66"/>
        <end position="97"/>
    </location>
</feature>
<evidence type="ECO:0000313" key="3">
    <source>
        <dbReference type="EMBL" id="TCT00946.1"/>
    </source>
</evidence>
<feature type="region of interest" description="Disordered" evidence="1">
    <location>
        <begin position="66"/>
        <end position="132"/>
    </location>
</feature>
<dbReference type="OrthoDB" id="8456180at2"/>
<evidence type="ECO:0000256" key="2">
    <source>
        <dbReference type="SAM" id="Phobius"/>
    </source>
</evidence>
<keyword evidence="4" id="KW-1185">Reference proteome</keyword>
<keyword evidence="2" id="KW-0472">Membrane</keyword>
<evidence type="ECO:0000313" key="4">
    <source>
        <dbReference type="Proteomes" id="UP000294664"/>
    </source>
</evidence>
<dbReference type="Proteomes" id="UP000294664">
    <property type="component" value="Unassembled WGS sequence"/>
</dbReference>
<feature type="compositionally biased region" description="Low complexity" evidence="1">
    <location>
        <begin position="98"/>
        <end position="107"/>
    </location>
</feature>
<feature type="transmembrane region" description="Helical" evidence="2">
    <location>
        <begin position="34"/>
        <end position="59"/>
    </location>
</feature>
<keyword evidence="2" id="KW-0812">Transmembrane</keyword>
<feature type="compositionally biased region" description="Low complexity" evidence="1">
    <location>
        <begin position="122"/>
        <end position="132"/>
    </location>
</feature>
<protein>
    <submittedName>
        <fullName evidence="3">Uncharacterized protein</fullName>
    </submittedName>
</protein>
<organism evidence="3 4">
    <name type="scientific">Aquabacter spiritensis</name>
    <dbReference type="NCBI Taxonomy" id="933073"/>
    <lineage>
        <taxon>Bacteria</taxon>
        <taxon>Pseudomonadati</taxon>
        <taxon>Pseudomonadota</taxon>
        <taxon>Alphaproteobacteria</taxon>
        <taxon>Hyphomicrobiales</taxon>
        <taxon>Xanthobacteraceae</taxon>
        <taxon>Aquabacter</taxon>
    </lineage>
</organism>
<gene>
    <name evidence="3" type="ORF">EDC64_12033</name>
</gene>
<name>A0A4R3LMS8_9HYPH</name>
<dbReference type="AlphaFoldDB" id="A0A4R3LMS8"/>
<sequence>MGRKPDLCPSCEAPVHPKATECPDCGAALPRRSLLLPVLVGVAGVCVALLAGAAVWIVLGPAGSAPPAPPQVAVAPPPPAPEPVPSAPPAALPPPAAAPQSDSAVQSEPPPAEAPLPLPQVRPGTAGPPADAAARRELARMTQDNFVQNGLDMKVSATGPDSKVMSIVFSFPAKTAVELIVGGPFPRQCRARGFTSIDFVDPSGAAWVYDIATDQLTAK</sequence>
<keyword evidence="2" id="KW-1133">Transmembrane helix</keyword>